<feature type="active site" description="Proton donor; for dehydratase activity" evidence="5">
    <location>
        <position position="1099"/>
    </location>
</feature>
<dbReference type="GeneID" id="109471257"/>
<dbReference type="Pfam" id="PF00698">
    <property type="entry name" value="Acyl_transf_1"/>
    <property type="match status" value="1"/>
</dbReference>
<dbReference type="PANTHER" id="PTHR45681:SF8">
    <property type="entry name" value="CARRIER DOMAIN-CONTAINING PROTEIN"/>
    <property type="match status" value="1"/>
</dbReference>
<accession>A0A6P4Z4U4</accession>
<dbReference type="SUPFAM" id="SSF53901">
    <property type="entry name" value="Thiolase-like"/>
    <property type="match status" value="1"/>
</dbReference>
<dbReference type="Pfam" id="PF16197">
    <property type="entry name" value="KAsynt_C_assoc"/>
    <property type="match status" value="1"/>
</dbReference>
<dbReference type="InterPro" id="IPR014030">
    <property type="entry name" value="Ketoacyl_synth_N"/>
</dbReference>
<dbReference type="Pfam" id="PF00109">
    <property type="entry name" value="ketoacyl-synt"/>
    <property type="match status" value="1"/>
</dbReference>
<dbReference type="SUPFAM" id="SSF52151">
    <property type="entry name" value="FabD/lysophospholipase-like"/>
    <property type="match status" value="1"/>
</dbReference>
<evidence type="ECO:0000259" key="9">
    <source>
        <dbReference type="PROSITE" id="PS52019"/>
    </source>
</evidence>
<dbReference type="InterPro" id="IPR016035">
    <property type="entry name" value="Acyl_Trfase/lysoPLipase"/>
</dbReference>
<dbReference type="Pfam" id="PF02801">
    <property type="entry name" value="Ketoacyl-synt_C"/>
    <property type="match status" value="1"/>
</dbReference>
<evidence type="ECO:0000313" key="12">
    <source>
        <dbReference type="RefSeq" id="XP_019626098.1"/>
    </source>
</evidence>
<dbReference type="KEGG" id="bbel:109471257"/>
<feature type="region of interest" description="C-terminal hotdog fold" evidence="5">
    <location>
        <begin position="1034"/>
        <end position="1182"/>
    </location>
</feature>
<dbReference type="InterPro" id="IPR014031">
    <property type="entry name" value="Ketoacyl_synth_C"/>
</dbReference>
<dbReference type="RefSeq" id="XP_019626098.1">
    <property type="nucleotide sequence ID" value="XM_019770539.1"/>
</dbReference>
<keyword evidence="2" id="KW-0597">Phosphoprotein</keyword>
<dbReference type="Gene3D" id="3.40.50.720">
    <property type="entry name" value="NAD(P)-binding Rossmann-like Domain"/>
    <property type="match status" value="2"/>
</dbReference>
<keyword evidence="3" id="KW-0808">Transferase</keyword>
<evidence type="ECO:0000256" key="1">
    <source>
        <dbReference type="ARBA" id="ARBA00022450"/>
    </source>
</evidence>
<dbReference type="RefSeq" id="XP_019626097.1">
    <property type="nucleotide sequence ID" value="XM_019770538.1"/>
</dbReference>
<evidence type="ECO:0000256" key="5">
    <source>
        <dbReference type="PROSITE-ProRule" id="PRU01363"/>
    </source>
</evidence>
<dbReference type="PROSITE" id="PS50075">
    <property type="entry name" value="CARRIER"/>
    <property type="match status" value="1"/>
</dbReference>
<dbReference type="SMART" id="SM00822">
    <property type="entry name" value="PKS_KR"/>
    <property type="match status" value="1"/>
</dbReference>
<dbReference type="InterPro" id="IPR020841">
    <property type="entry name" value="PKS_Beta-ketoAc_synthase_dom"/>
</dbReference>
<dbReference type="InterPro" id="IPR018201">
    <property type="entry name" value="Ketoacyl_synth_AS"/>
</dbReference>
<dbReference type="SMART" id="SM00823">
    <property type="entry name" value="PKS_PP"/>
    <property type="match status" value="1"/>
</dbReference>
<dbReference type="InterPro" id="IPR014043">
    <property type="entry name" value="Acyl_transferase_dom"/>
</dbReference>
<dbReference type="SMART" id="SM00826">
    <property type="entry name" value="PKS_DH"/>
    <property type="match status" value="1"/>
</dbReference>
<feature type="compositionally biased region" description="Basic and acidic residues" evidence="6">
    <location>
        <begin position="2143"/>
        <end position="2156"/>
    </location>
</feature>
<dbReference type="Gene3D" id="3.40.50.12780">
    <property type="entry name" value="N-terminal domain of ligase-like"/>
    <property type="match status" value="1"/>
</dbReference>
<feature type="region of interest" description="Disordered" evidence="6">
    <location>
        <begin position="889"/>
        <end position="908"/>
    </location>
</feature>
<feature type="domain" description="Carrier" evidence="7">
    <location>
        <begin position="2050"/>
        <end position="2125"/>
    </location>
</feature>
<dbReference type="Pfam" id="PF21089">
    <property type="entry name" value="PKS_DH_N"/>
    <property type="match status" value="1"/>
</dbReference>
<dbReference type="Gene3D" id="3.40.366.10">
    <property type="entry name" value="Malonyl-Coenzyme A Acyl Carrier Protein, domain 2"/>
    <property type="match status" value="1"/>
</dbReference>
<dbReference type="SUPFAM" id="SSF47336">
    <property type="entry name" value="ACP-like"/>
    <property type="match status" value="1"/>
</dbReference>
<name>A0A6P4Z4U4_BRABE</name>
<dbReference type="Pfam" id="PF14765">
    <property type="entry name" value="PS-DH"/>
    <property type="match status" value="1"/>
</dbReference>
<dbReference type="PROSITE" id="PS52004">
    <property type="entry name" value="KS3_2"/>
    <property type="match status" value="1"/>
</dbReference>
<dbReference type="GO" id="GO:0031177">
    <property type="term" value="F:phosphopantetheine binding"/>
    <property type="evidence" value="ECO:0007669"/>
    <property type="project" value="InterPro"/>
</dbReference>
<dbReference type="UniPathway" id="UPA00094"/>
<feature type="domain" description="Ketosynthase family 3 (KS3)" evidence="8">
    <location>
        <begin position="3"/>
        <end position="429"/>
    </location>
</feature>
<dbReference type="GO" id="GO:0044550">
    <property type="term" value="P:secondary metabolite biosynthetic process"/>
    <property type="evidence" value="ECO:0007669"/>
    <property type="project" value="UniProtKB-ARBA"/>
</dbReference>
<dbReference type="Gene3D" id="3.10.129.110">
    <property type="entry name" value="Polyketide synthase dehydratase"/>
    <property type="match status" value="1"/>
</dbReference>
<dbReference type="CDD" id="cd00833">
    <property type="entry name" value="PKS"/>
    <property type="match status" value="1"/>
</dbReference>
<dbReference type="InterPro" id="IPR016039">
    <property type="entry name" value="Thiolase-like"/>
</dbReference>
<dbReference type="Pfam" id="PF00501">
    <property type="entry name" value="AMP-binding"/>
    <property type="match status" value="1"/>
</dbReference>
<evidence type="ECO:0000259" key="7">
    <source>
        <dbReference type="PROSITE" id="PS50075"/>
    </source>
</evidence>
<dbReference type="PANTHER" id="PTHR45681">
    <property type="entry name" value="POLYKETIDE SYNTHASE 44-RELATED"/>
    <property type="match status" value="1"/>
</dbReference>
<comment type="catalytic activity">
    <reaction evidence="4">
        <text>holo-[ACP] + malonyl-CoA = malonyl-[ACP] + CoA</text>
        <dbReference type="Rhea" id="RHEA:41792"/>
        <dbReference type="Rhea" id="RHEA-COMP:9623"/>
        <dbReference type="Rhea" id="RHEA-COMP:9685"/>
        <dbReference type="ChEBI" id="CHEBI:57287"/>
        <dbReference type="ChEBI" id="CHEBI:57384"/>
        <dbReference type="ChEBI" id="CHEBI:64479"/>
        <dbReference type="ChEBI" id="CHEBI:78449"/>
        <dbReference type="EC" id="2.3.1.39"/>
    </reaction>
    <physiologicalReaction direction="left-to-right" evidence="4">
        <dbReference type="Rhea" id="RHEA:41793"/>
    </physiologicalReaction>
</comment>
<dbReference type="GO" id="GO:0004315">
    <property type="term" value="F:3-oxoacyl-[acyl-carrier-protein] synthase activity"/>
    <property type="evidence" value="ECO:0007669"/>
    <property type="project" value="InterPro"/>
</dbReference>
<dbReference type="Gene3D" id="3.40.47.10">
    <property type="match status" value="1"/>
</dbReference>
<dbReference type="SMART" id="SM00827">
    <property type="entry name" value="PKS_AT"/>
    <property type="match status" value="1"/>
</dbReference>
<dbReference type="SUPFAM" id="SSF55048">
    <property type="entry name" value="Probable ACP-binding domain of malonyl-CoA ACP transacylase"/>
    <property type="match status" value="1"/>
</dbReference>
<dbReference type="InterPro" id="IPR000873">
    <property type="entry name" value="AMP-dep_synth/lig_dom"/>
</dbReference>
<evidence type="ECO:0000256" key="3">
    <source>
        <dbReference type="ARBA" id="ARBA00022679"/>
    </source>
</evidence>
<dbReference type="PROSITE" id="PS52019">
    <property type="entry name" value="PKS_MFAS_DH"/>
    <property type="match status" value="1"/>
</dbReference>
<reference evidence="11 12" key="1">
    <citation type="submission" date="2025-04" db="UniProtKB">
        <authorList>
            <consortium name="RefSeq"/>
        </authorList>
    </citation>
    <scope>IDENTIFICATION</scope>
    <source>
        <tissue evidence="11 12">Gonad</tissue>
    </source>
</reference>
<dbReference type="InterPro" id="IPR036736">
    <property type="entry name" value="ACP-like_sf"/>
</dbReference>
<keyword evidence="1" id="KW-0596">Phosphopantetheine</keyword>
<dbReference type="InterPro" id="IPR042104">
    <property type="entry name" value="PKS_dehydratase_sf"/>
</dbReference>
<dbReference type="InterPro" id="IPR032821">
    <property type="entry name" value="PKS_assoc"/>
</dbReference>
<dbReference type="PROSITE" id="PS00606">
    <property type="entry name" value="KS3_1"/>
    <property type="match status" value="1"/>
</dbReference>
<dbReference type="InterPro" id="IPR001227">
    <property type="entry name" value="Ac_transferase_dom_sf"/>
</dbReference>
<dbReference type="InterPro" id="IPR036291">
    <property type="entry name" value="NAD(P)-bd_dom_sf"/>
</dbReference>
<dbReference type="Pfam" id="PF00550">
    <property type="entry name" value="PP-binding"/>
    <property type="match status" value="1"/>
</dbReference>
<dbReference type="InterPro" id="IPR049900">
    <property type="entry name" value="PKS_mFAS_DH"/>
</dbReference>
<dbReference type="GO" id="GO:0006633">
    <property type="term" value="P:fatty acid biosynthetic process"/>
    <property type="evidence" value="ECO:0007669"/>
    <property type="project" value="UniProtKB-UniPathway"/>
</dbReference>
<organism evidence="10 11">
    <name type="scientific">Branchiostoma belcheri</name>
    <name type="common">Amphioxus</name>
    <dbReference type="NCBI Taxonomy" id="7741"/>
    <lineage>
        <taxon>Eukaryota</taxon>
        <taxon>Metazoa</taxon>
        <taxon>Chordata</taxon>
        <taxon>Cephalochordata</taxon>
        <taxon>Leptocardii</taxon>
        <taxon>Amphioxiformes</taxon>
        <taxon>Branchiostomatidae</taxon>
        <taxon>Branchiostoma</taxon>
    </lineage>
</organism>
<evidence type="ECO:0000256" key="6">
    <source>
        <dbReference type="SAM" id="MobiDB-lite"/>
    </source>
</evidence>
<evidence type="ECO:0000259" key="8">
    <source>
        <dbReference type="PROSITE" id="PS52004"/>
    </source>
</evidence>
<dbReference type="GO" id="GO:0004314">
    <property type="term" value="F:[acyl-carrier-protein] S-malonyltransferase activity"/>
    <property type="evidence" value="ECO:0007669"/>
    <property type="project" value="UniProtKB-EC"/>
</dbReference>
<evidence type="ECO:0000313" key="10">
    <source>
        <dbReference type="Proteomes" id="UP000515135"/>
    </source>
</evidence>
<dbReference type="SUPFAM" id="SSF56801">
    <property type="entry name" value="Acetyl-CoA synthetase-like"/>
    <property type="match status" value="1"/>
</dbReference>
<dbReference type="Gene3D" id="1.10.1200.10">
    <property type="entry name" value="ACP-like"/>
    <property type="match status" value="1"/>
</dbReference>
<dbReference type="SUPFAM" id="SSF51735">
    <property type="entry name" value="NAD(P)-binding Rossmann-fold domains"/>
    <property type="match status" value="2"/>
</dbReference>
<sequence length="2732" mass="303082">MMDEEVAIIGLWCRFPSAEGPDEFWRVLENGEDCMREIPAERWNQEAWYSPDRKTPGKSYVERAGFVDNFKDFDNRLFNISGQEASRMDPQQRWMLECSYKALENAGIPLKNVYNTDTGVFVGVMNYDYYWNSTLDIAEVSSNTATGVSTPVVANRVSYAFNLTGPSMTVDTACSSGMTALHLGCQAIRAGDCTMAICGGVNFILNPGMFVQLCRAGMVCPDGRCKPFSAAANGYARGEGCGVVIIKSCRKAVMDKDNIWATIKTGVNQDGRSAIPMTSPSSSQQEQLIRRLYEQHSVDPSQIDYIEAHGTGTPVGDPVEAKSLGAVIGQSRDSTEPPVLIGSVKSNFGHLESAAAMAGLIKVLLMMKHKKIAPTLHFNEPNPNIDFVGLRIKVCTEAISWPSQDKDKMVGCVNSFGFGGSNAHAILFSGPPTGVIEDLSRSEKTNIIAVSASGKESLQASVEGLISFLEKNPRTSLSRLAYTSSVKRTHHNYRLAFPVQSLEQLNLELQKAQKGVFGPNNSSGPKNTVFVFCGMGTLWEGMCIELMEKEPLFSRKVKEVDEIFKRFADWSLIDKLQNAEGFDDPAVAQPLIFVCQVALFHLLMTWGIVPNKIVGHSVGEVAAACCSGALSLPDAVKVIYHRGYLQSQVTGGKMLVVGNYEVTKVNECCQKFAGKVSIAAENSGMSCTVSGDADAVDSLHQLLDKINSEEEEGRMFIRELNVKSAYHSHHMDPICHKLRDALNDIKATDPSVQVLSTVTGDLACQDFACNEYWAKNVRNPVMFNSAMKRAIDAKASNVVVEIGPRPALRTNIKEIAGEAQLTLVASSRPKQEHASILRSLCDLYQAGLDPQWKAFFDEDEVYVPLPVPRCHLNRQSLWFDPEAGISVRQENDSSAGSVQSHLKRLSNSPPRFRCSITESTHPYVYDHTLQGMVVVPGAQYVDLGLAASMEAMKPRQPPPNCRLQIEFLSPATIGQQSDKTDLVVSVHHDETARRIIFEERTDRALHARGHVEYDSERQPVLYHANLAAIQERCSNLLPEGIIYGEFRKVGFHYGPSLCQLKDCRYSKSSMHPEALSMVEVPDVVSQDMHNCCIHPALLDYVLQSTILLMINDADDKETLLPASIGSVVSVRPPELRMWVYVRQLYKTKDALCCNGALLGADGQVIVEIRNIVCKVLTDKQSVPFSDVTYTMDWFPFESCCEAPEESVAQLKCLVLADDYGILDKMRHLVSPDSIFIYRDEFCEQDFRLNSSVLPSIIQQRDESIEFDQILHCWGISMVEDSTSCGAALRSAVEVACESLRQLLKMLIGMDKSIPVKVVTRNAQLQMWNGYTEEKQEEIPPNAIDLVGPPLWGLVRAVLRERAYLNCQLAELATGTDDEILTLVQEIATAEMSEFTEIMFAGNRKYYIEMLPRNLDKVSSMHRLNIAEEGSRVKLQIVETSKQQSVRATYDDETPFLNADYHVPHAYIRVSAVRLHEASFAPVMNPTEGRDVVPWLEDSNCSQDLHALDFYGTVTNVTEKCKIKVGDVVFGCFPVVASSTLCVPVSILKKASAFHQLENLPCLSLLVLAWEVLAGVKPKQRIGLVGGKGCSMFACALDAIATRLKVTVTKLQTASPDEQYPLVLVWEVDEACESAKKLQAMVESNGQIIIIRGKGAHVHEISPLNTPTISRPDIQLKMVNTWLLFREANLLRVMPSVLKFLTSATKSLSKNDLAAHFIPLSEISALSMPSDISSESLSEQPEESLTVVEFQSKTDVPVCVDKKQLFRKDCAYLVVGGLTGLGLLTVSFLAEKGAGYIAIMSRSHPNEETNSEILELASRTETQVVCLQADVTYLDQVEAAIQKLESTFPGVPLKGVFHSAVVTSDGVLINQDHSHFQRGMETKVIGTWNLHIATQRFRLDYFVGYSSIAAIIPNGGQTGYAAANAFLDGFMFYRRQLGLTGQTINWGALKLGLLERNEAVAKKLEQQGVPAMERHDIVKYLENCLLLNKTQLIVAQVNWTRIKRVQARMTDSRRFQRILSSIQGTEAQENMNAFNVDIETLLKQSSEDQLTTLEAVVKQMFVLLLMADEEAVAANSSVVDLGIDSHTAINAQQLIKVHIGVDIPIIMFLSQDTTLGSLAEAIQEQLVKGDSSKVSTGELEDQELDKTPRLQHDKNESEAETEAIEPLANEAAPVLSQDDGFNLTGTSSEMGRFSLAMTDVFYQQMNNTINDHGISACLHELFEKQVRDTPQRVAVIFKDANVTYQELNRSATDLAQELLKLPQRKKQRHDCVGIYLETSPELLKTLLAIWKAGKTIVPLDMTGPMENVTQLIEMCNIQVIVTDFSGYPLISTKLPRYTGHVITVPVEQKLENDDTVLQSVLLPDSTAFYMHDAGNGRRVVQGLHSGVLNRLTWMWDNFPFKEDDVCCLKTPSRHLDALWEILVPLLKGVPVVVVTEGTLKSPIEFLNVLSEHKVTRLSGVSRVFWERLIIAVERVSPETQPCVRQLLMNAENTDFSIVQQAMKALHAEEATVMLSRTAFYSGVVFCNLKPSSVENDLSFVPGYNTAAYVLDEERQLCKINQPGELCLVSPGLPYHDATVTRNRFTSIAVEKVVATGIMAVLTEHAEISLLKGGSVRKSQPLMSRLMNGGKGQHLHEMMKGTVFTKRTTKANAHERYVRLVLKHNDHLEATIIWGPSENQLSSELNVSNITDVSSERSTLIISTDQRKFLFKTEKTEVLRMWIEGLQYLRTFVQ</sequence>
<dbReference type="InterPro" id="IPR009081">
    <property type="entry name" value="PP-bd_ACP"/>
</dbReference>
<dbReference type="InterPro" id="IPR020806">
    <property type="entry name" value="PKS_PP-bd"/>
</dbReference>
<feature type="region of interest" description="N-terminal hotdog fold" evidence="5">
    <location>
        <begin position="895"/>
        <end position="1018"/>
    </location>
</feature>
<dbReference type="InterPro" id="IPR049551">
    <property type="entry name" value="PKS_DH_C"/>
</dbReference>
<dbReference type="Pfam" id="PF08659">
    <property type="entry name" value="KR"/>
    <property type="match status" value="1"/>
</dbReference>
<dbReference type="Gene3D" id="3.30.70.3290">
    <property type="match status" value="1"/>
</dbReference>
<dbReference type="SMART" id="SM00825">
    <property type="entry name" value="PKS_KS"/>
    <property type="match status" value="1"/>
</dbReference>
<dbReference type="InterPro" id="IPR020807">
    <property type="entry name" value="PKS_DH"/>
</dbReference>
<dbReference type="FunFam" id="3.40.47.10:FF:000019">
    <property type="entry name" value="Polyketide synthase type I"/>
    <property type="match status" value="1"/>
</dbReference>
<gene>
    <name evidence="11 12" type="primary">LOC109471257</name>
</gene>
<dbReference type="Proteomes" id="UP000515135">
    <property type="component" value="Unplaced"/>
</dbReference>
<dbReference type="Gene3D" id="3.30.70.250">
    <property type="entry name" value="Malonyl-CoA ACP transacylase, ACP-binding"/>
    <property type="match status" value="1"/>
</dbReference>
<dbReference type="InterPro" id="IPR050444">
    <property type="entry name" value="Polyketide_Synthase"/>
</dbReference>
<dbReference type="InterPro" id="IPR049552">
    <property type="entry name" value="PKS_DH_N"/>
</dbReference>
<evidence type="ECO:0000256" key="4">
    <source>
        <dbReference type="ARBA" id="ARBA00048404"/>
    </source>
</evidence>
<proteinExistence type="predicted"/>
<evidence type="ECO:0000256" key="2">
    <source>
        <dbReference type="ARBA" id="ARBA00022553"/>
    </source>
</evidence>
<dbReference type="InterPro" id="IPR042099">
    <property type="entry name" value="ANL_N_sf"/>
</dbReference>
<dbReference type="InterPro" id="IPR057326">
    <property type="entry name" value="KR_dom"/>
</dbReference>
<dbReference type="InterPro" id="IPR016036">
    <property type="entry name" value="Malonyl_transacylase_ACP-bd"/>
</dbReference>
<protein>
    <submittedName>
        <fullName evidence="11 12">Uncharacterized protein LOC109471257</fullName>
    </submittedName>
</protein>
<dbReference type="InterPro" id="IPR013968">
    <property type="entry name" value="PKS_KR"/>
</dbReference>
<feature type="compositionally biased region" description="Polar residues" evidence="6">
    <location>
        <begin position="892"/>
        <end position="908"/>
    </location>
</feature>
<feature type="domain" description="PKS/mFAS DH" evidence="9">
    <location>
        <begin position="895"/>
        <end position="1182"/>
    </location>
</feature>
<feature type="region of interest" description="Disordered" evidence="6">
    <location>
        <begin position="2129"/>
        <end position="2161"/>
    </location>
</feature>
<dbReference type="OrthoDB" id="329835at2759"/>
<feature type="active site" description="Proton acceptor; for dehydratase activity" evidence="5">
    <location>
        <position position="927"/>
    </location>
</feature>
<evidence type="ECO:0000313" key="11">
    <source>
        <dbReference type="RefSeq" id="XP_019626097.1"/>
    </source>
</evidence>
<keyword evidence="10" id="KW-1185">Reference proteome</keyword>